<protein>
    <submittedName>
        <fullName evidence="1">Uncharacterized protein</fullName>
    </submittedName>
</protein>
<proteinExistence type="predicted"/>
<dbReference type="EMBL" id="UINC01157361">
    <property type="protein sequence ID" value="SVD54308.1"/>
    <property type="molecule type" value="Genomic_DNA"/>
</dbReference>
<accession>A0A382W869</accession>
<name>A0A382W869_9ZZZZ</name>
<gene>
    <name evidence="1" type="ORF">METZ01_LOCUS407162</name>
</gene>
<organism evidence="1">
    <name type="scientific">marine metagenome</name>
    <dbReference type="NCBI Taxonomy" id="408172"/>
    <lineage>
        <taxon>unclassified sequences</taxon>
        <taxon>metagenomes</taxon>
        <taxon>ecological metagenomes</taxon>
    </lineage>
</organism>
<reference evidence="1" key="1">
    <citation type="submission" date="2018-05" db="EMBL/GenBank/DDBJ databases">
        <authorList>
            <person name="Lanie J.A."/>
            <person name="Ng W.-L."/>
            <person name="Kazmierczak K.M."/>
            <person name="Andrzejewski T.M."/>
            <person name="Davidsen T.M."/>
            <person name="Wayne K.J."/>
            <person name="Tettelin H."/>
            <person name="Glass J.I."/>
            <person name="Rusch D."/>
            <person name="Podicherti R."/>
            <person name="Tsui H.-C.T."/>
            <person name="Winkler M.E."/>
        </authorList>
    </citation>
    <scope>NUCLEOTIDE SEQUENCE</scope>
</reference>
<dbReference type="AlphaFoldDB" id="A0A382W869"/>
<evidence type="ECO:0000313" key="1">
    <source>
        <dbReference type="EMBL" id="SVD54308.1"/>
    </source>
</evidence>
<sequence>MTEEEQYILEVNDDEVRCHRPDGTMDSLSWKNLIRVEIVVTEDNPLPSTFIALHGPNSTIVIPEGATNADELSEKLFTLEGFDADTFVESMSAQTANTFVCWTLKE</sequence>